<keyword evidence="2" id="KW-1185">Reference proteome</keyword>
<gene>
    <name evidence="1" type="ORF">HDF14_003835</name>
</gene>
<evidence type="ECO:0000313" key="2">
    <source>
        <dbReference type="Proteomes" id="UP000535182"/>
    </source>
</evidence>
<organism evidence="1 2">
    <name type="scientific">Tunturiibacter gelidiferens</name>
    <dbReference type="NCBI Taxonomy" id="3069689"/>
    <lineage>
        <taxon>Bacteria</taxon>
        <taxon>Pseudomonadati</taxon>
        <taxon>Acidobacteriota</taxon>
        <taxon>Terriglobia</taxon>
        <taxon>Terriglobales</taxon>
        <taxon>Acidobacteriaceae</taxon>
        <taxon>Tunturiibacter</taxon>
    </lineage>
</organism>
<protein>
    <submittedName>
        <fullName evidence="1">Uncharacterized protein</fullName>
    </submittedName>
</protein>
<proteinExistence type="predicted"/>
<dbReference type="EMBL" id="JACHEB010000009">
    <property type="protein sequence ID" value="MBB5330202.1"/>
    <property type="molecule type" value="Genomic_DNA"/>
</dbReference>
<accession>A0A9X0U6U6</accession>
<reference evidence="1 2" key="1">
    <citation type="submission" date="2020-08" db="EMBL/GenBank/DDBJ databases">
        <title>Genomic Encyclopedia of Type Strains, Phase IV (KMG-V): Genome sequencing to study the core and pangenomes of soil and plant-associated prokaryotes.</title>
        <authorList>
            <person name="Whitman W."/>
        </authorList>
    </citation>
    <scope>NUCLEOTIDE SEQUENCE [LARGE SCALE GENOMIC DNA]</scope>
    <source>
        <strain evidence="1 2">X5P2</strain>
    </source>
</reference>
<evidence type="ECO:0000313" key="1">
    <source>
        <dbReference type="EMBL" id="MBB5330202.1"/>
    </source>
</evidence>
<sequence>MPKILVAGQDIHLLGTRAAVLAKTGADVISCLGAKTVGMVKSERPDLLVLCHSLLSENDAESIADEIRACCKATKILMVLSELGSELPVQDAKFDAICPPNPERLIVLANELLGGIMPHATQAVKSNGASTGQSGLSRDYRM</sequence>
<dbReference type="Proteomes" id="UP000535182">
    <property type="component" value="Unassembled WGS sequence"/>
</dbReference>
<dbReference type="AlphaFoldDB" id="A0A9X0U6U6"/>
<comment type="caution">
    <text evidence="1">The sequence shown here is derived from an EMBL/GenBank/DDBJ whole genome shotgun (WGS) entry which is preliminary data.</text>
</comment>
<dbReference type="RefSeq" id="WP_183979429.1">
    <property type="nucleotide sequence ID" value="NZ_JACHEB010000009.1"/>
</dbReference>
<name>A0A9X0U6U6_9BACT</name>